<dbReference type="InterPro" id="IPR005000">
    <property type="entry name" value="Aldolase/citrate-lyase_domain"/>
</dbReference>
<dbReference type="GO" id="GO:0046872">
    <property type="term" value="F:metal ion binding"/>
    <property type="evidence" value="ECO:0007669"/>
    <property type="project" value="UniProtKB-KW"/>
</dbReference>
<dbReference type="SUPFAM" id="SSF51621">
    <property type="entry name" value="Phosphoenolpyruvate/pyruvate domain"/>
    <property type="match status" value="1"/>
</dbReference>
<evidence type="ECO:0000256" key="2">
    <source>
        <dbReference type="ARBA" id="ARBA00022723"/>
    </source>
</evidence>
<dbReference type="EMBL" id="FTOT01000007">
    <property type="protein sequence ID" value="SIT17543.1"/>
    <property type="molecule type" value="Genomic_DNA"/>
</dbReference>
<evidence type="ECO:0000313" key="6">
    <source>
        <dbReference type="Proteomes" id="UP000186141"/>
    </source>
</evidence>
<reference evidence="5 6" key="1">
    <citation type="submission" date="2017-01" db="EMBL/GenBank/DDBJ databases">
        <authorList>
            <person name="Mah S.A."/>
            <person name="Swanson W.J."/>
            <person name="Moy G.W."/>
            <person name="Vacquier V.D."/>
        </authorList>
    </citation>
    <scope>NUCLEOTIDE SEQUENCE [LARGE SCALE GENOMIC DNA]</scope>
    <source>
        <strain evidence="5 6">DSM 26375</strain>
    </source>
</reference>
<sequence>MISLRHRISAAHHGHLPVLRGPFLAVPSPVVTEIACGSFPDFVCIDMEHGAVSPESAENMVRAAAVHRVSTLVRVPGIDPAAIGQALDWGAEGVLVPRVNTADEARRAVDAARYPPHGSRGAGPGRASGYGRAIPEAMARARAETVVALQIETVEALDRVSEIAAVPGVDLLFIGPGDLGVGLEVSGRSTTVAEAVDTILAACAAADRPAGIFAMTLDGLAAHKRRIALGIVGSDATILVAGFNAAFA</sequence>
<dbReference type="AlphaFoldDB" id="A0A1N7Q3W6"/>
<dbReference type="RefSeq" id="WP_076533106.1">
    <property type="nucleotide sequence ID" value="NZ_BMEH01000007.1"/>
</dbReference>
<comment type="similarity">
    <text evidence="1">Belongs to the HpcH/HpaI aldolase family.</text>
</comment>
<protein>
    <submittedName>
        <fullName evidence="5">4-hydroxy-2-oxoheptanedioate aldolase</fullName>
    </submittedName>
</protein>
<dbReference type="STRING" id="1086013.SAMN05421774_10759"/>
<dbReference type="GO" id="GO:0005737">
    <property type="term" value="C:cytoplasm"/>
    <property type="evidence" value="ECO:0007669"/>
    <property type="project" value="TreeGrafter"/>
</dbReference>
<keyword evidence="3" id="KW-0456">Lyase</keyword>
<evidence type="ECO:0000256" key="1">
    <source>
        <dbReference type="ARBA" id="ARBA00005568"/>
    </source>
</evidence>
<dbReference type="GO" id="GO:0016832">
    <property type="term" value="F:aldehyde-lyase activity"/>
    <property type="evidence" value="ECO:0007669"/>
    <property type="project" value="TreeGrafter"/>
</dbReference>
<dbReference type="InterPro" id="IPR015813">
    <property type="entry name" value="Pyrv/PenolPyrv_kinase-like_dom"/>
</dbReference>
<dbReference type="InterPro" id="IPR050251">
    <property type="entry name" value="HpcH-HpaI_aldolase"/>
</dbReference>
<evidence type="ECO:0000256" key="3">
    <source>
        <dbReference type="ARBA" id="ARBA00023239"/>
    </source>
</evidence>
<dbReference type="Proteomes" id="UP000186141">
    <property type="component" value="Unassembled WGS sequence"/>
</dbReference>
<dbReference type="InterPro" id="IPR040442">
    <property type="entry name" value="Pyrv_kinase-like_dom_sf"/>
</dbReference>
<dbReference type="OrthoDB" id="9802624at2"/>
<proteinExistence type="inferred from homology"/>
<dbReference type="PANTHER" id="PTHR30502:SF0">
    <property type="entry name" value="PHOSPHOENOLPYRUVATE CARBOXYLASE FAMILY PROTEIN"/>
    <property type="match status" value="1"/>
</dbReference>
<feature type="domain" description="HpcH/HpaI aldolase/citrate lyase" evidence="4">
    <location>
        <begin position="23"/>
        <end position="215"/>
    </location>
</feature>
<keyword evidence="2" id="KW-0479">Metal-binding</keyword>
<evidence type="ECO:0000313" key="5">
    <source>
        <dbReference type="EMBL" id="SIT17543.1"/>
    </source>
</evidence>
<name>A0A1N7Q3W6_9RHOB</name>
<dbReference type="PANTHER" id="PTHR30502">
    <property type="entry name" value="2-KETO-3-DEOXY-L-RHAMNONATE ALDOLASE"/>
    <property type="match status" value="1"/>
</dbReference>
<keyword evidence="6" id="KW-1185">Reference proteome</keyword>
<evidence type="ECO:0000259" key="4">
    <source>
        <dbReference type="Pfam" id="PF03328"/>
    </source>
</evidence>
<gene>
    <name evidence="5" type="ORF">SAMN05421774_10759</name>
</gene>
<dbReference type="Pfam" id="PF03328">
    <property type="entry name" value="HpcH_HpaI"/>
    <property type="match status" value="1"/>
</dbReference>
<dbReference type="Gene3D" id="3.20.20.60">
    <property type="entry name" value="Phosphoenolpyruvate-binding domains"/>
    <property type="match status" value="1"/>
</dbReference>
<organism evidence="5 6">
    <name type="scientific">Gemmobacter megaterium</name>
    <dbReference type="NCBI Taxonomy" id="1086013"/>
    <lineage>
        <taxon>Bacteria</taxon>
        <taxon>Pseudomonadati</taxon>
        <taxon>Pseudomonadota</taxon>
        <taxon>Alphaproteobacteria</taxon>
        <taxon>Rhodobacterales</taxon>
        <taxon>Paracoccaceae</taxon>
        <taxon>Gemmobacter</taxon>
    </lineage>
</organism>
<accession>A0A1N7Q3W6</accession>